<dbReference type="KEGG" id="yti:FNA67_19205"/>
<dbReference type="CDD" id="cd07185">
    <property type="entry name" value="OmpA_C-like"/>
    <property type="match status" value="1"/>
</dbReference>
<dbReference type="InterPro" id="IPR050330">
    <property type="entry name" value="Bact_OuterMem_StrucFunc"/>
</dbReference>
<evidence type="ECO:0000313" key="6">
    <source>
        <dbReference type="EMBL" id="QEE22159.1"/>
    </source>
</evidence>
<evidence type="ECO:0000313" key="7">
    <source>
        <dbReference type="Proteomes" id="UP000321062"/>
    </source>
</evidence>
<name>A0A5B9DTS2_9HYPH</name>
<dbReference type="Gene3D" id="3.30.1330.60">
    <property type="entry name" value="OmpA-like domain"/>
    <property type="match status" value="1"/>
</dbReference>
<proteinExistence type="predicted"/>
<evidence type="ECO:0000259" key="5">
    <source>
        <dbReference type="PROSITE" id="PS51123"/>
    </source>
</evidence>
<dbReference type="OrthoDB" id="345640at2"/>
<protein>
    <submittedName>
        <fullName evidence="6">OmpA family protein</fullName>
    </submittedName>
</protein>
<keyword evidence="7" id="KW-1185">Reference proteome</keyword>
<dbReference type="InterPro" id="IPR006664">
    <property type="entry name" value="OMP_bac"/>
</dbReference>
<accession>A0A5B9DTS2</accession>
<dbReference type="PRINTS" id="PR01021">
    <property type="entry name" value="OMPADOMAIN"/>
</dbReference>
<dbReference type="InterPro" id="IPR006665">
    <property type="entry name" value="OmpA-like"/>
</dbReference>
<dbReference type="PANTHER" id="PTHR30329">
    <property type="entry name" value="STATOR ELEMENT OF FLAGELLAR MOTOR COMPLEX"/>
    <property type="match status" value="1"/>
</dbReference>
<dbReference type="PROSITE" id="PS01068">
    <property type="entry name" value="OMPA_1"/>
    <property type="match status" value="1"/>
</dbReference>
<sequence length="442" mass="47647">MAMFSQSDKGSGRSRPKMGNANPFAAAAILSLLIWAQGPMATPAVAQTPAPEDLFAFSAGARFVAKPDDADYADMAYSPYALIDETAFTDTRAEGGKAAVYVLELPEQTEIDSLAFDTGGMSNPEKSVKAVSVEISDTSMNEGFETILDTELQMDRDDQRFALPEKAVGRWIRLTFDSNYGAENYGMSGFHGYGRHLTDTANIDNVSGTYDGASGWGTVHLKQEGTRVVGCFDYRSGLIGAGVEGRMLKGEMIEHEDDGAVALHSLALFAFAPGNQSLFVLSRADDSNPEYGYDSFWSAEKVSDDIGDCPAIPGWRGKAASSQLGNELESTGRSRLDGVNFDFNSDVIEPASYPLLDQVAELLRDHEDWKIALEGHTDNIGSDEFNKDLSARRAAAVEAYLVSQGVTAGRLSSQGFGFDRPVASNDTQGGRALNRRVEIVKS</sequence>
<dbReference type="PROSITE" id="PS51123">
    <property type="entry name" value="OMPA_2"/>
    <property type="match status" value="1"/>
</dbReference>
<dbReference type="GO" id="GO:0009279">
    <property type="term" value="C:cell outer membrane"/>
    <property type="evidence" value="ECO:0007669"/>
    <property type="project" value="UniProtKB-SubCell"/>
</dbReference>
<keyword evidence="2 4" id="KW-0472">Membrane</keyword>
<evidence type="ECO:0000256" key="4">
    <source>
        <dbReference type="PROSITE-ProRule" id="PRU00473"/>
    </source>
</evidence>
<evidence type="ECO:0000256" key="1">
    <source>
        <dbReference type="ARBA" id="ARBA00004442"/>
    </source>
</evidence>
<dbReference type="SUPFAM" id="SSF103088">
    <property type="entry name" value="OmpA-like"/>
    <property type="match status" value="1"/>
</dbReference>
<comment type="subcellular location">
    <subcellularLocation>
        <location evidence="1">Cell outer membrane</location>
    </subcellularLocation>
</comment>
<dbReference type="Gene3D" id="2.60.120.260">
    <property type="entry name" value="Galactose-binding domain-like"/>
    <property type="match status" value="1"/>
</dbReference>
<gene>
    <name evidence="6" type="ORF">FNA67_19205</name>
</gene>
<reference evidence="6 7" key="1">
    <citation type="journal article" date="2015" name="Int. J. Syst. Evol. Microbiol.">
        <title>Youhaiella tibetensis gen. nov., sp. nov., isolated from subsurface sediment.</title>
        <authorList>
            <person name="Wang Y.X."/>
            <person name="Huang F.Q."/>
            <person name="Nogi Y."/>
            <person name="Pang S.J."/>
            <person name="Wang P.K."/>
            <person name="Lv J."/>
        </authorList>
    </citation>
    <scope>NUCLEOTIDE SEQUENCE [LARGE SCALE GENOMIC DNA]</scope>
    <source>
        <strain evidence="7">fig4</strain>
    </source>
</reference>
<feature type="domain" description="OmpA-like" evidence="5">
    <location>
        <begin position="328"/>
        <end position="442"/>
    </location>
</feature>
<organism evidence="6 7">
    <name type="scientific">Paradevosia tibetensis</name>
    <dbReference type="NCBI Taxonomy" id="1447062"/>
    <lineage>
        <taxon>Bacteria</taxon>
        <taxon>Pseudomonadati</taxon>
        <taxon>Pseudomonadota</taxon>
        <taxon>Alphaproteobacteria</taxon>
        <taxon>Hyphomicrobiales</taxon>
        <taxon>Devosiaceae</taxon>
        <taxon>Paradevosia</taxon>
    </lineage>
</organism>
<evidence type="ECO:0000256" key="2">
    <source>
        <dbReference type="ARBA" id="ARBA00023136"/>
    </source>
</evidence>
<dbReference type="InterPro" id="IPR036737">
    <property type="entry name" value="OmpA-like_sf"/>
</dbReference>
<keyword evidence="3" id="KW-0998">Cell outer membrane</keyword>
<dbReference type="Pfam" id="PF00691">
    <property type="entry name" value="OmpA"/>
    <property type="match status" value="1"/>
</dbReference>
<evidence type="ECO:0000256" key="3">
    <source>
        <dbReference type="ARBA" id="ARBA00023237"/>
    </source>
</evidence>
<dbReference type="EMBL" id="CP041690">
    <property type="protein sequence ID" value="QEE22159.1"/>
    <property type="molecule type" value="Genomic_DNA"/>
</dbReference>
<dbReference type="AlphaFoldDB" id="A0A5B9DTS2"/>
<dbReference type="Proteomes" id="UP000321062">
    <property type="component" value="Chromosome"/>
</dbReference>
<dbReference type="InterPro" id="IPR006690">
    <property type="entry name" value="OMPA-like_CS"/>
</dbReference>
<dbReference type="PANTHER" id="PTHR30329:SF21">
    <property type="entry name" value="LIPOPROTEIN YIAD-RELATED"/>
    <property type="match status" value="1"/>
</dbReference>